<keyword evidence="1" id="KW-1133">Transmembrane helix</keyword>
<dbReference type="InterPro" id="IPR006696">
    <property type="entry name" value="DUF423"/>
</dbReference>
<gene>
    <name evidence="2" type="ORF">J0X15_05420</name>
</gene>
<name>A0A939J898_9HYPH</name>
<keyword evidence="1" id="KW-0812">Transmembrane</keyword>
<dbReference type="Pfam" id="PF04241">
    <property type="entry name" value="DUF423"/>
    <property type="match status" value="1"/>
</dbReference>
<sequence>MPLIPTSTPSHPTVFLLRAGLFLGGISGMGGVMLMAAAAHVDTTGLMNQAGEMLMFHAPALAAMGLLAQLRRAPIAALALTVMSIGLALFCGDLVMRAMADHRLFPMAAPSGGMALIISWALFALAGLFCRQRS</sequence>
<evidence type="ECO:0000313" key="2">
    <source>
        <dbReference type="EMBL" id="MBO0344649.1"/>
    </source>
</evidence>
<feature type="transmembrane region" description="Helical" evidence="1">
    <location>
        <begin position="112"/>
        <end position="130"/>
    </location>
</feature>
<organism evidence="2 3">
    <name type="scientific">Roseibium limicola</name>
    <dbReference type="NCBI Taxonomy" id="2816037"/>
    <lineage>
        <taxon>Bacteria</taxon>
        <taxon>Pseudomonadati</taxon>
        <taxon>Pseudomonadota</taxon>
        <taxon>Alphaproteobacteria</taxon>
        <taxon>Hyphomicrobiales</taxon>
        <taxon>Stappiaceae</taxon>
        <taxon>Roseibium</taxon>
    </lineage>
</organism>
<comment type="caution">
    <text evidence="2">The sequence shown here is derived from an EMBL/GenBank/DDBJ whole genome shotgun (WGS) entry which is preliminary data.</text>
</comment>
<dbReference type="EMBL" id="JAFLNF010000002">
    <property type="protein sequence ID" value="MBO0344649.1"/>
    <property type="molecule type" value="Genomic_DNA"/>
</dbReference>
<dbReference type="Proteomes" id="UP000664779">
    <property type="component" value="Unassembled WGS sequence"/>
</dbReference>
<reference evidence="2" key="1">
    <citation type="submission" date="2021-03" db="EMBL/GenBank/DDBJ databases">
        <title>Roseibium sp. CAU 1637 isolated from Incheon.</title>
        <authorList>
            <person name="Kim W."/>
        </authorList>
    </citation>
    <scope>NUCLEOTIDE SEQUENCE</scope>
    <source>
        <strain evidence="2">CAU 1637</strain>
    </source>
</reference>
<accession>A0A939J898</accession>
<dbReference type="AlphaFoldDB" id="A0A939J898"/>
<evidence type="ECO:0000313" key="3">
    <source>
        <dbReference type="Proteomes" id="UP000664779"/>
    </source>
</evidence>
<keyword evidence="3" id="KW-1185">Reference proteome</keyword>
<feature type="transmembrane region" description="Helical" evidence="1">
    <location>
        <begin position="21"/>
        <end position="41"/>
    </location>
</feature>
<feature type="transmembrane region" description="Helical" evidence="1">
    <location>
        <begin position="77"/>
        <end position="100"/>
    </location>
</feature>
<protein>
    <submittedName>
        <fullName evidence="2">DUF423 domain-containing protein</fullName>
    </submittedName>
</protein>
<keyword evidence="1" id="KW-0472">Membrane</keyword>
<evidence type="ECO:0000256" key="1">
    <source>
        <dbReference type="SAM" id="Phobius"/>
    </source>
</evidence>
<dbReference type="RefSeq" id="WP_206938782.1">
    <property type="nucleotide sequence ID" value="NZ_JAFLNF010000002.1"/>
</dbReference>
<proteinExistence type="predicted"/>